<comment type="caution">
    <text evidence="14">The sequence shown here is derived from an EMBL/GenBank/DDBJ whole genome shotgun (WGS) entry which is preliminary data.</text>
</comment>
<evidence type="ECO:0000256" key="2">
    <source>
        <dbReference type="ARBA" id="ARBA00004123"/>
    </source>
</evidence>
<evidence type="ECO:0000256" key="5">
    <source>
        <dbReference type="ARBA" id="ARBA00022722"/>
    </source>
</evidence>
<dbReference type="GO" id="GO:0003723">
    <property type="term" value="F:RNA binding"/>
    <property type="evidence" value="ECO:0007669"/>
    <property type="project" value="UniProtKB-KW"/>
</dbReference>
<dbReference type="Pfam" id="PF17215">
    <property type="entry name" value="Rrp44_S1"/>
    <property type="match status" value="1"/>
</dbReference>
<reference evidence="14 15" key="1">
    <citation type="submission" date="2018-08" db="EMBL/GenBank/DDBJ databases">
        <title>Aphanomyces genome sequencing and annotation.</title>
        <authorList>
            <person name="Minardi D."/>
            <person name="Oidtmann B."/>
            <person name="Van Der Giezen M."/>
            <person name="Studholme D.J."/>
        </authorList>
    </citation>
    <scope>NUCLEOTIDE SEQUENCE [LARGE SCALE GENOMIC DNA]</scope>
    <source>
        <strain evidence="14 15">Yx</strain>
    </source>
</reference>
<dbReference type="Pfam" id="PF17216">
    <property type="entry name" value="Rrp44_CSD1"/>
    <property type="match status" value="1"/>
</dbReference>
<dbReference type="GO" id="GO:0004519">
    <property type="term" value="F:endonuclease activity"/>
    <property type="evidence" value="ECO:0007669"/>
    <property type="project" value="TreeGrafter"/>
</dbReference>
<dbReference type="GO" id="GO:0006364">
    <property type="term" value="P:rRNA processing"/>
    <property type="evidence" value="ECO:0007669"/>
    <property type="project" value="UniProtKB-KW"/>
</dbReference>
<dbReference type="InterPro" id="IPR001900">
    <property type="entry name" value="RNase_II/R"/>
</dbReference>
<dbReference type="Gene3D" id="2.40.50.700">
    <property type="match status" value="1"/>
</dbReference>
<dbReference type="SMART" id="SM00955">
    <property type="entry name" value="RNB"/>
    <property type="match status" value="1"/>
</dbReference>
<dbReference type="Gene3D" id="2.40.50.140">
    <property type="entry name" value="Nucleic acid-binding proteins"/>
    <property type="match status" value="1"/>
</dbReference>
<keyword evidence="8" id="KW-0269">Exonuclease</keyword>
<evidence type="ECO:0000256" key="4">
    <source>
        <dbReference type="ARBA" id="ARBA00022552"/>
    </source>
</evidence>
<evidence type="ECO:0000256" key="1">
    <source>
        <dbReference type="ARBA" id="ARBA00001946"/>
    </source>
</evidence>
<keyword evidence="5" id="KW-0540">Nuclease</keyword>
<evidence type="ECO:0000256" key="10">
    <source>
        <dbReference type="ARBA" id="ARBA00022884"/>
    </source>
</evidence>
<keyword evidence="11" id="KW-0539">Nucleus</keyword>
<dbReference type="GO" id="GO:0016075">
    <property type="term" value="P:rRNA catabolic process"/>
    <property type="evidence" value="ECO:0007669"/>
    <property type="project" value="TreeGrafter"/>
</dbReference>
<evidence type="ECO:0000256" key="3">
    <source>
        <dbReference type="ARBA" id="ARBA00005785"/>
    </source>
</evidence>
<dbReference type="PANTHER" id="PTHR23355:SF35">
    <property type="entry name" value="EXOSOME COMPLEX EXONUCLEASE RRP44"/>
    <property type="match status" value="1"/>
</dbReference>
<accession>A0A397AM61</accession>
<evidence type="ECO:0000256" key="6">
    <source>
        <dbReference type="ARBA" id="ARBA00022801"/>
    </source>
</evidence>
<dbReference type="Pfam" id="PF17849">
    <property type="entry name" value="OB_Dis3"/>
    <property type="match status" value="1"/>
</dbReference>
<sequence>MILAPVQYLARDKKHSIEVIMSHVMWTYDAENVATKNGKVKRIVRERYLRDDIACGITACSLCCHDDDDSLEEQPHRHGNDLNLSPQAAQYLLLTVDVVLRQMDVLEYSSCTELSNIIILETVAEQVKRKDMSIYRRLHALIKSDRHFYVFANEHHRDTYVAKTETESAVERDVRATCGAFQWCPSSRSLDSLLTCMSRYTSHLTTLGSKTAVTYIANDTVDAERAAANGVQATTISSFVAPLVKAYPDLADLMSNASTAPVSEGSAKKTTLYAEHKSMSEVLAGIKNKRFFQGTLRCNRDHWLECTVLIHGLNDARVPVLISGREFINRAMDGDVVAIEILPKAQWRRPADAFAVNNDKDDMEDSARTTEPQHIGVAAPTLSGDVADVSDLKPCGKVVGIVQRNWRRYCGSIEPVAAQTTATTNVLFVPVDRKIPKIRMITRQHDTLLDKRIVVAIDSWPVDSRFPLGHYVKTLGVIGDKETETQVLLLEHDIPCQQFSDKVLKCLPPADWTITPENSKGRTDLRHLPVLLPNGHIEVGVHIADVTHFVEAGSALDLEAADRGTSTYLVDKRLDMLPGFLTTQLCSLTSTDDHFAFSVLWELKIEGNEVRVILCVHVIDVSFCKSIIRSIASLSYGEAQVLLDDPASGSSYLQASSATPSKADKKLTLGSGIKTLNDIAMRLKAKRIQAGALTLASPEVRFVLDTETQNPLDVQMYALKDTNALVEEFMLLANITVAKKILRTFPTFSLLRRHPAPSKRQFDAIVSQAQSVGVTLRVDNSKQLQESLDNPTASRAENAYFNKMLRILCTRCMMPASYFSSGEVGVDEYHHYGLAAPIYTHFTSPIRRYADVLVHRLLSAAIGVAPLPDYLENKAHLHELTQGLNRRHLAAQLAGRASVSLHTLLYFANFPTTTDAMINKVRANGIGVLLPRFGIEGMIFLADKGKEAAVVKHDPAHHKLTLLTTNRVLQVFQKVSVKVFVELTFGNRQQLKFELLDAGVETSDDNATTAPPAKKRSRKA</sequence>
<dbReference type="EMBL" id="QUTA01006948">
    <property type="protein sequence ID" value="RHY08983.1"/>
    <property type="molecule type" value="Genomic_DNA"/>
</dbReference>
<keyword evidence="7" id="KW-0271">Exosome</keyword>
<dbReference type="InterPro" id="IPR022966">
    <property type="entry name" value="RNase_II/R_CS"/>
</dbReference>
<evidence type="ECO:0000256" key="11">
    <source>
        <dbReference type="ARBA" id="ARBA00023242"/>
    </source>
</evidence>
<dbReference type="Gene3D" id="3.40.50.1010">
    <property type="entry name" value="5'-nuclease"/>
    <property type="match status" value="1"/>
</dbReference>
<comment type="similarity">
    <text evidence="3 12">Belongs to the RNR ribonuclease family.</text>
</comment>
<dbReference type="GO" id="GO:0000177">
    <property type="term" value="C:cytoplasmic exosome (RNase complex)"/>
    <property type="evidence" value="ECO:0007669"/>
    <property type="project" value="TreeGrafter"/>
</dbReference>
<dbReference type="PROSITE" id="PS01175">
    <property type="entry name" value="RIBONUCLEASE_II"/>
    <property type="match status" value="1"/>
</dbReference>
<proteinExistence type="inferred from homology"/>
<keyword evidence="4" id="KW-0698">rRNA processing</keyword>
<dbReference type="InterPro" id="IPR012340">
    <property type="entry name" value="NA-bd_OB-fold"/>
</dbReference>
<evidence type="ECO:0000313" key="14">
    <source>
        <dbReference type="EMBL" id="RHY08983.1"/>
    </source>
</evidence>
<dbReference type="InterPro" id="IPR050180">
    <property type="entry name" value="RNR_Ribonuclease"/>
</dbReference>
<name>A0A397AM61_APHAT</name>
<dbReference type="FunFam" id="2.40.50.700:FF:000004">
    <property type="entry name" value="Exosome complex exonuclease RRP44 homolog A"/>
    <property type="match status" value="1"/>
</dbReference>
<dbReference type="GO" id="GO:0071031">
    <property type="term" value="P:nuclear mRNA surveillance of mRNA 3'-end processing"/>
    <property type="evidence" value="ECO:0007669"/>
    <property type="project" value="TreeGrafter"/>
</dbReference>
<dbReference type="Pfam" id="PF00773">
    <property type="entry name" value="RNB"/>
    <property type="match status" value="1"/>
</dbReference>
<feature type="domain" description="RNB" evidence="13">
    <location>
        <begin position="522"/>
        <end position="864"/>
    </location>
</feature>
<dbReference type="Proteomes" id="UP000266239">
    <property type="component" value="Unassembled WGS sequence"/>
</dbReference>
<keyword evidence="9" id="KW-0460">Magnesium</keyword>
<dbReference type="SUPFAM" id="SSF50249">
    <property type="entry name" value="Nucleic acid-binding proteins"/>
    <property type="match status" value="3"/>
</dbReference>
<dbReference type="AlphaFoldDB" id="A0A397AM61"/>
<evidence type="ECO:0000256" key="12">
    <source>
        <dbReference type="RuleBase" id="RU003901"/>
    </source>
</evidence>
<dbReference type="InterPro" id="IPR033771">
    <property type="entry name" value="Rrp44_CSD1"/>
</dbReference>
<keyword evidence="6" id="KW-0378">Hydrolase</keyword>
<dbReference type="Gene3D" id="2.40.50.690">
    <property type="match status" value="1"/>
</dbReference>
<evidence type="ECO:0000256" key="8">
    <source>
        <dbReference type="ARBA" id="ARBA00022839"/>
    </source>
</evidence>
<comment type="subcellular location">
    <subcellularLocation>
        <location evidence="2">Nucleus</location>
    </subcellularLocation>
</comment>
<gene>
    <name evidence="14" type="ORF">DYB25_003979</name>
</gene>
<evidence type="ECO:0000256" key="9">
    <source>
        <dbReference type="ARBA" id="ARBA00022842"/>
    </source>
</evidence>
<evidence type="ECO:0000256" key="7">
    <source>
        <dbReference type="ARBA" id="ARBA00022835"/>
    </source>
</evidence>
<comment type="cofactor">
    <cofactor evidence="1">
        <name>Mg(2+)</name>
        <dbReference type="ChEBI" id="CHEBI:18420"/>
    </cofactor>
</comment>
<dbReference type="VEuPathDB" id="FungiDB:H257_02135"/>
<dbReference type="GO" id="GO:0000176">
    <property type="term" value="C:nuclear exosome (RNase complex)"/>
    <property type="evidence" value="ECO:0007669"/>
    <property type="project" value="TreeGrafter"/>
</dbReference>
<dbReference type="GO" id="GO:0000175">
    <property type="term" value="F:3'-5'-RNA exonuclease activity"/>
    <property type="evidence" value="ECO:0007669"/>
    <property type="project" value="TreeGrafter"/>
</dbReference>
<keyword evidence="10" id="KW-0694">RNA-binding</keyword>
<protein>
    <recommendedName>
        <fullName evidence="13">RNB domain-containing protein</fullName>
    </recommendedName>
</protein>
<dbReference type="CDD" id="cd09862">
    <property type="entry name" value="PIN_Rrp44-like"/>
    <property type="match status" value="1"/>
</dbReference>
<evidence type="ECO:0000313" key="15">
    <source>
        <dbReference type="Proteomes" id="UP000266239"/>
    </source>
</evidence>
<evidence type="ECO:0000259" key="13">
    <source>
        <dbReference type="SMART" id="SM00955"/>
    </source>
</evidence>
<organism evidence="14 15">
    <name type="scientific">Aphanomyces astaci</name>
    <name type="common">Crayfish plague agent</name>
    <dbReference type="NCBI Taxonomy" id="112090"/>
    <lineage>
        <taxon>Eukaryota</taxon>
        <taxon>Sar</taxon>
        <taxon>Stramenopiles</taxon>
        <taxon>Oomycota</taxon>
        <taxon>Saprolegniomycetes</taxon>
        <taxon>Saprolegniales</taxon>
        <taxon>Verrucalvaceae</taxon>
        <taxon>Aphanomyces</taxon>
    </lineage>
</organism>
<dbReference type="PANTHER" id="PTHR23355">
    <property type="entry name" value="RIBONUCLEASE"/>
    <property type="match status" value="1"/>
</dbReference>
<dbReference type="InterPro" id="IPR041505">
    <property type="entry name" value="Dis3_CSD2"/>
</dbReference>
<dbReference type="InterPro" id="IPR033770">
    <property type="entry name" value="RRP44_S1"/>
</dbReference>